<accession>A0A9Q0URM2</accession>
<feature type="domain" description="TIR" evidence="5">
    <location>
        <begin position="6"/>
        <end position="98"/>
    </location>
</feature>
<dbReference type="SUPFAM" id="SSF52200">
    <property type="entry name" value="Toll/Interleukin receptor TIR domain"/>
    <property type="match status" value="1"/>
</dbReference>
<gene>
    <name evidence="6" type="ORF">OIU79_002051</name>
</gene>
<dbReference type="Gene3D" id="3.40.50.10140">
    <property type="entry name" value="Toll/interleukin-1 receptor homology (TIR) domain"/>
    <property type="match status" value="1"/>
</dbReference>
<dbReference type="EC" id="3.2.2.6" evidence="1"/>
<dbReference type="EMBL" id="JAPFFK010000011">
    <property type="protein sequence ID" value="KAJ6734897.1"/>
    <property type="molecule type" value="Genomic_DNA"/>
</dbReference>
<dbReference type="AlphaFoldDB" id="A0A9Q0URM2"/>
<dbReference type="InterPro" id="IPR000157">
    <property type="entry name" value="TIR_dom"/>
</dbReference>
<name>A0A9Q0URM2_SALPP</name>
<dbReference type="Pfam" id="PF01582">
    <property type="entry name" value="TIR"/>
    <property type="match status" value="1"/>
</dbReference>
<protein>
    <recommendedName>
        <fullName evidence="1">ADP-ribosyl cyclase/cyclic ADP-ribose hydrolase</fullName>
        <ecNumber evidence="1">3.2.2.6</ecNumber>
    </recommendedName>
</protein>
<keyword evidence="2" id="KW-0378">Hydrolase</keyword>
<keyword evidence="7" id="KW-1185">Reference proteome</keyword>
<comment type="caution">
    <text evidence="6">The sequence shown here is derived from an EMBL/GenBank/DDBJ whole genome shotgun (WGS) entry which is preliminary data.</text>
</comment>
<reference evidence="6" key="2">
    <citation type="journal article" date="2023" name="Int. J. Mol. Sci.">
        <title>De Novo Assembly and Annotation of 11 Diverse Shrub Willow (Salix) Genomes Reveals Novel Gene Organization in Sex-Linked Regions.</title>
        <authorList>
            <person name="Hyden B."/>
            <person name="Feng K."/>
            <person name="Yates T.B."/>
            <person name="Jawdy S."/>
            <person name="Cereghino C."/>
            <person name="Smart L.B."/>
            <person name="Muchero W."/>
        </authorList>
    </citation>
    <scope>NUCLEOTIDE SEQUENCE</scope>
    <source>
        <tissue evidence="6">Shoot tip</tissue>
    </source>
</reference>
<dbReference type="GO" id="GO:0007165">
    <property type="term" value="P:signal transduction"/>
    <property type="evidence" value="ECO:0007669"/>
    <property type="project" value="InterPro"/>
</dbReference>
<sequence length="190" mass="20883">MANRSRLLQTIEESRLSVIIFARDHTSLTLCFDELVNKIRFMSERRPNTFFPVSYDAKQSKIDDQTGMYTIVFDKDEENCKDDAKVKRWMDILIGVVNYEKSRRGSATIAAPSDEQGVVSVSVSVFHAAGSADLAREEVADPLAAESAEAVELAGPTSPEVPDTRVAAQAAGLATMNPYISLVLIVRIVD</sequence>
<dbReference type="Proteomes" id="UP001151532">
    <property type="component" value="Chromosome 17"/>
</dbReference>
<evidence type="ECO:0000256" key="2">
    <source>
        <dbReference type="ARBA" id="ARBA00022801"/>
    </source>
</evidence>
<proteinExistence type="predicted"/>
<dbReference type="InterPro" id="IPR035897">
    <property type="entry name" value="Toll_tir_struct_dom_sf"/>
</dbReference>
<dbReference type="OrthoDB" id="1936883at2759"/>
<evidence type="ECO:0000256" key="1">
    <source>
        <dbReference type="ARBA" id="ARBA00011982"/>
    </source>
</evidence>
<keyword evidence="3" id="KW-0520">NAD</keyword>
<evidence type="ECO:0000313" key="6">
    <source>
        <dbReference type="EMBL" id="KAJ6734897.1"/>
    </source>
</evidence>
<dbReference type="PANTHER" id="PTHR32009:SF39">
    <property type="entry name" value="TIR DOMAIN-CONTAINING PROTEIN"/>
    <property type="match status" value="1"/>
</dbReference>
<evidence type="ECO:0000313" key="7">
    <source>
        <dbReference type="Proteomes" id="UP001151532"/>
    </source>
</evidence>
<evidence type="ECO:0000256" key="3">
    <source>
        <dbReference type="ARBA" id="ARBA00023027"/>
    </source>
</evidence>
<dbReference type="PANTHER" id="PTHR32009">
    <property type="entry name" value="TMV RESISTANCE PROTEIN N-LIKE"/>
    <property type="match status" value="1"/>
</dbReference>
<evidence type="ECO:0000259" key="5">
    <source>
        <dbReference type="Pfam" id="PF01582"/>
    </source>
</evidence>
<reference evidence="6" key="1">
    <citation type="submission" date="2022-11" db="EMBL/GenBank/DDBJ databases">
        <authorList>
            <person name="Hyden B.L."/>
            <person name="Feng K."/>
            <person name="Yates T."/>
            <person name="Jawdy S."/>
            <person name="Smart L.B."/>
            <person name="Muchero W."/>
        </authorList>
    </citation>
    <scope>NUCLEOTIDE SEQUENCE</scope>
    <source>
        <tissue evidence="6">Shoot tip</tissue>
    </source>
</reference>
<evidence type="ECO:0000256" key="4">
    <source>
        <dbReference type="ARBA" id="ARBA00047304"/>
    </source>
</evidence>
<organism evidence="6 7">
    <name type="scientific">Salix purpurea</name>
    <name type="common">Purple osier willow</name>
    <dbReference type="NCBI Taxonomy" id="77065"/>
    <lineage>
        <taxon>Eukaryota</taxon>
        <taxon>Viridiplantae</taxon>
        <taxon>Streptophyta</taxon>
        <taxon>Embryophyta</taxon>
        <taxon>Tracheophyta</taxon>
        <taxon>Spermatophyta</taxon>
        <taxon>Magnoliopsida</taxon>
        <taxon>eudicotyledons</taxon>
        <taxon>Gunneridae</taxon>
        <taxon>Pentapetalae</taxon>
        <taxon>rosids</taxon>
        <taxon>fabids</taxon>
        <taxon>Malpighiales</taxon>
        <taxon>Salicaceae</taxon>
        <taxon>Saliceae</taxon>
        <taxon>Salix</taxon>
    </lineage>
</organism>
<dbReference type="GO" id="GO:0061809">
    <property type="term" value="F:NAD+ nucleosidase activity, cyclic ADP-ribose generating"/>
    <property type="evidence" value="ECO:0007669"/>
    <property type="project" value="UniProtKB-EC"/>
</dbReference>
<comment type="catalytic activity">
    <reaction evidence="4">
        <text>NAD(+) + H2O = ADP-D-ribose + nicotinamide + H(+)</text>
        <dbReference type="Rhea" id="RHEA:16301"/>
        <dbReference type="ChEBI" id="CHEBI:15377"/>
        <dbReference type="ChEBI" id="CHEBI:15378"/>
        <dbReference type="ChEBI" id="CHEBI:17154"/>
        <dbReference type="ChEBI" id="CHEBI:57540"/>
        <dbReference type="ChEBI" id="CHEBI:57967"/>
        <dbReference type="EC" id="3.2.2.6"/>
    </reaction>
    <physiologicalReaction direction="left-to-right" evidence="4">
        <dbReference type="Rhea" id="RHEA:16302"/>
    </physiologicalReaction>
</comment>